<sequence>MIRYKFFILFLLLMLIGCEQRDELISNLSQRQANEIISVLERHNISARKVDGGKQGISVQVEKGTFASAVDLMRMYDLPNPERVDISQMFPTDSLVSSPRAEKARLYSAIEQRLEQSLVSIGGVISAKIHVSYDLDDKNISSKPMHISVIAIYDSPKESELLVSNIKRFLKNTFSDVKYENISVILTPKEEYVYTNVQPVKETKSEFLINEVIYVFLGMAVLVVILLVWAFKTGWFKRNKI</sequence>
<evidence type="ECO:0000256" key="3">
    <source>
        <dbReference type="ARBA" id="ARBA00022448"/>
    </source>
</evidence>
<dbReference type="Gene3D" id="3.30.70.1530">
    <property type="entry name" value="Hypothetical protein rpa1041"/>
    <property type="match status" value="1"/>
</dbReference>
<keyword evidence="5" id="KW-0653">Protein transport</keyword>
<dbReference type="NCBIfam" id="TIGR02544">
    <property type="entry name" value="III_secr_YscJ"/>
    <property type="match status" value="1"/>
</dbReference>
<comment type="similarity">
    <text evidence="2 10">Belongs to the YscJ lipoprotein family.</text>
</comment>
<evidence type="ECO:0000313" key="13">
    <source>
        <dbReference type="EMBL" id="ESU82264.1"/>
    </source>
</evidence>
<evidence type="ECO:0000313" key="14">
    <source>
        <dbReference type="Proteomes" id="UP000017944"/>
    </source>
</evidence>
<dbReference type="GO" id="GO:0009306">
    <property type="term" value="P:protein secretion"/>
    <property type="evidence" value="ECO:0007669"/>
    <property type="project" value="InterPro"/>
</dbReference>
<dbReference type="Pfam" id="PF01514">
    <property type="entry name" value="YscJ_FliF"/>
    <property type="match status" value="1"/>
</dbReference>
<evidence type="ECO:0000256" key="5">
    <source>
        <dbReference type="ARBA" id="ARBA00022927"/>
    </source>
</evidence>
<evidence type="ECO:0000256" key="4">
    <source>
        <dbReference type="ARBA" id="ARBA00022729"/>
    </source>
</evidence>
<evidence type="ECO:0000256" key="8">
    <source>
        <dbReference type="ARBA" id="ARBA00023237"/>
    </source>
</evidence>
<dbReference type="PROSITE" id="PS51257">
    <property type="entry name" value="PROKAR_LIPOPROTEIN"/>
    <property type="match status" value="1"/>
</dbReference>
<comment type="subcellular location">
    <subcellularLocation>
        <location evidence="1">Cell outer membrane</location>
        <topology evidence="1">Lipid-anchor</topology>
    </subcellularLocation>
</comment>
<keyword evidence="4 10" id="KW-0732">Signal</keyword>
<evidence type="ECO:0000256" key="7">
    <source>
        <dbReference type="ARBA" id="ARBA00023139"/>
    </source>
</evidence>
<keyword evidence="12" id="KW-0614">Plasmid</keyword>
<evidence type="ECO:0000259" key="11">
    <source>
        <dbReference type="Pfam" id="PF01514"/>
    </source>
</evidence>
<feature type="transmembrane region" description="Helical" evidence="10">
    <location>
        <begin position="212"/>
        <end position="231"/>
    </location>
</feature>
<keyword evidence="10" id="KW-0812">Transmembrane</keyword>
<dbReference type="Proteomes" id="UP000017944">
    <property type="component" value="Unassembled WGS sequence"/>
</dbReference>
<reference evidence="13 14" key="1">
    <citation type="submission" date="2013-10" db="EMBL/GenBank/DDBJ databases">
        <title>Draft genomes and the virulence plasmids of Sd1617 vaccine constructs: WRSd3 and WRSd5.</title>
        <authorList>
            <person name="Aksomboon Vongsawan A."/>
            <person name="Venkatesan M.M."/>
            <person name="Vaisvil B."/>
            <person name="Emel G."/>
            <person name="Kepatral V."/>
            <person name="Sethabutr O."/>
            <person name="Serichantalergs O."/>
            <person name="Mason C."/>
        </authorList>
    </citation>
    <scope>NUCLEOTIDE SEQUENCE [LARGE SCALE GENOMIC DNA]</scope>
    <source>
        <strain evidence="13 14">WRSd3</strain>
        <plasmid evidence="12">unnamed</plasmid>
    </source>
</reference>
<comment type="caution">
    <text evidence="13">The sequence shown here is derived from an EMBL/GenBank/DDBJ whole genome shotgun (WGS) entry which is preliminary data.</text>
</comment>
<dbReference type="InterPro" id="IPR043427">
    <property type="entry name" value="YscJ/FliF"/>
</dbReference>
<keyword evidence="9 10" id="KW-0449">Lipoprotein</keyword>
<evidence type="ECO:0000256" key="6">
    <source>
        <dbReference type="ARBA" id="ARBA00023136"/>
    </source>
</evidence>
<keyword evidence="6 10" id="KW-0472">Membrane</keyword>
<dbReference type="PRINTS" id="PR01338">
    <property type="entry name" value="TYPE3OMKPROT"/>
</dbReference>
<dbReference type="PANTHER" id="PTHR30046:SF3">
    <property type="entry name" value="SECRETION SYSTEM APPARATUS LIPOPROTEIN SSAJ"/>
    <property type="match status" value="1"/>
</dbReference>
<evidence type="ECO:0000256" key="1">
    <source>
        <dbReference type="ARBA" id="ARBA00004459"/>
    </source>
</evidence>
<dbReference type="InterPro" id="IPR045851">
    <property type="entry name" value="AMP-bd_C_sf"/>
</dbReference>
<keyword evidence="3" id="KW-0813">Transport</keyword>
<dbReference type="GO" id="GO:0009279">
    <property type="term" value="C:cell outer membrane"/>
    <property type="evidence" value="ECO:0007669"/>
    <property type="project" value="UniProtKB-SubCell"/>
</dbReference>
<feature type="domain" description="Flagellar M-ring N-terminal" evidence="11">
    <location>
        <begin position="20"/>
        <end position="185"/>
    </location>
</feature>
<proteinExistence type="inferred from homology"/>
<dbReference type="EMBL" id="AXUT01000016">
    <property type="protein sequence ID" value="ESU82264.1"/>
    <property type="molecule type" value="Genomic_DNA"/>
</dbReference>
<evidence type="ECO:0000313" key="12">
    <source>
        <dbReference type="EMBL" id="ESU76044.1"/>
    </source>
</evidence>
<geneLocation type="plasmid" evidence="12">
    <name>unnamed</name>
</geneLocation>
<keyword evidence="8 10" id="KW-0998">Cell outer membrane</keyword>
<dbReference type="RefSeq" id="WP_000621939.1">
    <property type="nucleotide sequence ID" value="NZ_AXUT01000016.1"/>
</dbReference>
<protein>
    <recommendedName>
        <fullName evidence="10">Lipoprotein</fullName>
    </recommendedName>
</protein>
<organism evidence="13 14">
    <name type="scientific">Shigella dysenteriae WRSd3</name>
    <dbReference type="NCBI Taxonomy" id="1401327"/>
    <lineage>
        <taxon>Bacteria</taxon>
        <taxon>Pseudomonadati</taxon>
        <taxon>Pseudomonadota</taxon>
        <taxon>Gammaproteobacteria</taxon>
        <taxon>Enterobacterales</taxon>
        <taxon>Enterobacteriaceae</taxon>
        <taxon>Shigella</taxon>
    </lineage>
</organism>
<dbReference type="Gene3D" id="3.30.300.30">
    <property type="match status" value="1"/>
</dbReference>
<dbReference type="PANTHER" id="PTHR30046">
    <property type="entry name" value="FLAGELLAR M-RING PROTEIN"/>
    <property type="match status" value="1"/>
</dbReference>
<evidence type="ECO:0000256" key="2">
    <source>
        <dbReference type="ARBA" id="ARBA00009509"/>
    </source>
</evidence>
<gene>
    <name evidence="13" type="ORF">WRSd3_00200</name>
    <name evidence="12" type="ORF">WRSd3_p00196</name>
</gene>
<dbReference type="InterPro" id="IPR006182">
    <property type="entry name" value="FliF_N_dom"/>
</dbReference>
<evidence type="ECO:0000256" key="9">
    <source>
        <dbReference type="ARBA" id="ARBA00023288"/>
    </source>
</evidence>
<dbReference type="PATRIC" id="fig|1401327.3.peg.181"/>
<evidence type="ECO:0000256" key="10">
    <source>
        <dbReference type="RuleBase" id="RU364102"/>
    </source>
</evidence>
<dbReference type="AlphaFoldDB" id="A0A090NNZ7"/>
<dbReference type="InterPro" id="IPR003282">
    <property type="entry name" value="T3SS_SctJ"/>
</dbReference>
<name>A0A090NNZ7_SHIDY</name>
<dbReference type="EMBL" id="AXUT01000778">
    <property type="protein sequence ID" value="ESU76044.1"/>
    <property type="molecule type" value="Genomic_DNA"/>
</dbReference>
<keyword evidence="7 10" id="KW-0564">Palmitate</keyword>
<accession>A0A090NNZ7</accession>
<keyword evidence="10" id="KW-1133">Transmembrane helix</keyword>